<dbReference type="HAMAP" id="MF_01217">
    <property type="entry name" value="Acyl_carrier"/>
    <property type="match status" value="1"/>
</dbReference>
<comment type="subcellular location">
    <subcellularLocation>
        <location evidence="3">Cytoplasm</location>
    </subcellularLocation>
</comment>
<dbReference type="InterPro" id="IPR009081">
    <property type="entry name" value="PP-bd_ACP"/>
</dbReference>
<comment type="caution">
    <text evidence="5">The sequence shown here is derived from an EMBL/GenBank/DDBJ whole genome shotgun (WGS) entry which is preliminary data.</text>
</comment>
<dbReference type="SUPFAM" id="SSF47336">
    <property type="entry name" value="ACP-like"/>
    <property type="match status" value="1"/>
</dbReference>
<sequence length="83" mass="9731">MTDTEILEDLKKIIHKQFGTDPEEIEEDSYFDEDLNIADLELEDLVALLEDKYNTKVDPNKLETFKRVSDLVSYLYENVDTTI</sequence>
<dbReference type="GO" id="GO:0000036">
    <property type="term" value="F:acyl carrier activity"/>
    <property type="evidence" value="ECO:0007669"/>
    <property type="project" value="UniProtKB-UniRule"/>
</dbReference>
<name>A0A1F5HXP6_9BACT</name>
<evidence type="ECO:0000259" key="4">
    <source>
        <dbReference type="PROSITE" id="PS50075"/>
    </source>
</evidence>
<evidence type="ECO:0000256" key="2">
    <source>
        <dbReference type="ARBA" id="ARBA00022553"/>
    </source>
</evidence>
<comment type="PTM">
    <text evidence="3">4'-phosphopantetheine is transferred from CoA to a specific serine of apo-ACP by AcpS. This modification is essential for activity because fatty acids are bound in thioester linkage to the sulfhydryl of the prosthetic group.</text>
</comment>
<dbReference type="Gene3D" id="1.10.1200.10">
    <property type="entry name" value="ACP-like"/>
    <property type="match status" value="1"/>
</dbReference>
<proteinExistence type="inferred from homology"/>
<dbReference type="STRING" id="1797729.A3A60_01065"/>
<comment type="caution">
    <text evidence="3">Lacks conserved residue(s) required for the propagation of feature annotation.</text>
</comment>
<comment type="similarity">
    <text evidence="3">Belongs to the acyl carrier protein (ACP) family.</text>
</comment>
<organism evidence="5 6">
    <name type="scientific">Candidatus Curtissbacteria bacterium RIFCSPLOWO2_01_FULL_42_26</name>
    <dbReference type="NCBI Taxonomy" id="1797729"/>
    <lineage>
        <taxon>Bacteria</taxon>
        <taxon>Candidatus Curtissiibacteriota</taxon>
    </lineage>
</organism>
<keyword evidence="3" id="KW-0276">Fatty acid metabolism</keyword>
<evidence type="ECO:0000256" key="3">
    <source>
        <dbReference type="HAMAP-Rule" id="MF_01217"/>
    </source>
</evidence>
<reference evidence="5 6" key="1">
    <citation type="journal article" date="2016" name="Nat. Commun.">
        <title>Thousands of microbial genomes shed light on interconnected biogeochemical processes in an aquifer system.</title>
        <authorList>
            <person name="Anantharaman K."/>
            <person name="Brown C.T."/>
            <person name="Hug L.A."/>
            <person name="Sharon I."/>
            <person name="Castelle C.J."/>
            <person name="Probst A.J."/>
            <person name="Thomas B.C."/>
            <person name="Singh A."/>
            <person name="Wilkins M.J."/>
            <person name="Karaoz U."/>
            <person name="Brodie E.L."/>
            <person name="Williams K.H."/>
            <person name="Hubbard S.S."/>
            <person name="Banfield J.F."/>
        </authorList>
    </citation>
    <scope>NUCLEOTIDE SEQUENCE [LARGE SCALE GENOMIC DNA]</scope>
</reference>
<dbReference type="Pfam" id="PF00550">
    <property type="entry name" value="PP-binding"/>
    <property type="match status" value="1"/>
</dbReference>
<keyword evidence="1 3" id="KW-0596">Phosphopantetheine</keyword>
<dbReference type="Proteomes" id="UP000179227">
    <property type="component" value="Unassembled WGS sequence"/>
</dbReference>
<evidence type="ECO:0000256" key="1">
    <source>
        <dbReference type="ARBA" id="ARBA00022450"/>
    </source>
</evidence>
<keyword evidence="3" id="KW-0963">Cytoplasm</keyword>
<dbReference type="InterPro" id="IPR036736">
    <property type="entry name" value="ACP-like_sf"/>
</dbReference>
<keyword evidence="2 3" id="KW-0597">Phosphoprotein</keyword>
<comment type="pathway">
    <text evidence="3">Lipid metabolism; fatty acid biosynthesis.</text>
</comment>
<evidence type="ECO:0000313" key="5">
    <source>
        <dbReference type="EMBL" id="OGE08928.1"/>
    </source>
</evidence>
<protein>
    <recommendedName>
        <fullName evidence="3">Acyl carrier protein</fullName>
        <shortName evidence="3">ACP</shortName>
    </recommendedName>
</protein>
<evidence type="ECO:0000313" key="6">
    <source>
        <dbReference type="Proteomes" id="UP000179227"/>
    </source>
</evidence>
<accession>A0A1F5HXP6</accession>
<keyword evidence="3" id="KW-0443">Lipid metabolism</keyword>
<dbReference type="PROSITE" id="PS50075">
    <property type="entry name" value="CARRIER"/>
    <property type="match status" value="1"/>
</dbReference>
<dbReference type="AlphaFoldDB" id="A0A1F5HXP6"/>
<feature type="domain" description="Carrier" evidence="4">
    <location>
        <begin position="4"/>
        <end position="79"/>
    </location>
</feature>
<dbReference type="UniPathway" id="UPA00094"/>
<gene>
    <name evidence="3" type="primary">acpP</name>
    <name evidence="5" type="ORF">A3A60_01065</name>
</gene>
<dbReference type="EMBL" id="MFBS01000030">
    <property type="protein sequence ID" value="OGE08928.1"/>
    <property type="molecule type" value="Genomic_DNA"/>
</dbReference>
<keyword evidence="3" id="KW-0275">Fatty acid biosynthesis</keyword>
<keyword evidence="3" id="KW-0444">Lipid biosynthesis</keyword>
<dbReference type="InterPro" id="IPR003231">
    <property type="entry name" value="ACP"/>
</dbReference>
<dbReference type="GO" id="GO:0005737">
    <property type="term" value="C:cytoplasm"/>
    <property type="evidence" value="ECO:0007669"/>
    <property type="project" value="UniProtKB-SubCell"/>
</dbReference>
<comment type="function">
    <text evidence="3">Carrier of the growing fatty acid chain in fatty acid biosynthesis.</text>
</comment>